<accession>C3MFC9</accession>
<gene>
    <name evidence="1" type="ordered locus">NGR_c01660</name>
</gene>
<dbReference type="Proteomes" id="UP000001054">
    <property type="component" value="Chromosome"/>
</dbReference>
<dbReference type="EMBL" id="CP001389">
    <property type="protein sequence ID" value="ACP23966.1"/>
    <property type="molecule type" value="Genomic_DNA"/>
</dbReference>
<sequence>MPTRCRFPPRSTVLGMRTGGTTMSKSNRITVENIIHPGKTTSVDADKYAAMKTALLAVIPVQAPGLTLAEVRERIFAHLPEERFPGGKGVSWWSKAVQLDLEARGEIVREKTRPIRLHRS</sequence>
<dbReference type="eggNOG" id="ENOG5032SQY">
    <property type="taxonomic scope" value="Bacteria"/>
</dbReference>
<dbReference type="STRING" id="394.NGR_c01660"/>
<evidence type="ECO:0000313" key="2">
    <source>
        <dbReference type="Proteomes" id="UP000001054"/>
    </source>
</evidence>
<dbReference type="KEGG" id="rhi:NGR_c01660"/>
<dbReference type="PATRIC" id="fig|394.7.peg.2961"/>
<dbReference type="InterPro" id="IPR054233">
    <property type="entry name" value="DUF6958"/>
</dbReference>
<evidence type="ECO:0000313" key="1">
    <source>
        <dbReference type="EMBL" id="ACP23966.1"/>
    </source>
</evidence>
<dbReference type="HOGENOM" id="CLU_159314_0_0_5"/>
<reference evidence="1 2" key="1">
    <citation type="journal article" date="2009" name="Appl. Environ. Microbiol.">
        <title>Rhizobium sp. strain NGR234 possesses a remarkable number of secretion systems.</title>
        <authorList>
            <person name="Schmeisser C."/>
            <person name="Liesegang H."/>
            <person name="Krysciak D."/>
            <person name="Bakkou N."/>
            <person name="Le Quere A."/>
            <person name="Wollherr A."/>
            <person name="Heinemeyer I."/>
            <person name="Morgenstern B."/>
            <person name="Pommerening-Roeser A."/>
            <person name="Flores M."/>
            <person name="Palacios R."/>
            <person name="Brenner S."/>
            <person name="Gottschalk G."/>
            <person name="Schmitz R.A."/>
            <person name="Broughton W.J."/>
            <person name="Perret X."/>
            <person name="Strittmatter A.W."/>
            <person name="Streit W.R."/>
        </authorList>
    </citation>
    <scope>NUCLEOTIDE SEQUENCE [LARGE SCALE GENOMIC DNA]</scope>
    <source>
        <strain evidence="2">NBRC 101917 / NGR234</strain>
    </source>
</reference>
<proteinExistence type="predicted"/>
<dbReference type="OrthoDB" id="7856862at2"/>
<dbReference type="Pfam" id="PF22278">
    <property type="entry name" value="DUF6958"/>
    <property type="match status" value="1"/>
</dbReference>
<protein>
    <submittedName>
        <fullName evidence="1">Uncharacterized protein</fullName>
    </submittedName>
</protein>
<dbReference type="AlphaFoldDB" id="C3MFC9"/>
<keyword evidence="2" id="KW-1185">Reference proteome</keyword>
<organism evidence="1 2">
    <name type="scientific">Sinorhizobium fredii (strain NBRC 101917 / NGR234)</name>
    <dbReference type="NCBI Taxonomy" id="394"/>
    <lineage>
        <taxon>Bacteria</taxon>
        <taxon>Pseudomonadati</taxon>
        <taxon>Pseudomonadota</taxon>
        <taxon>Alphaproteobacteria</taxon>
        <taxon>Hyphomicrobiales</taxon>
        <taxon>Rhizobiaceae</taxon>
        <taxon>Sinorhizobium/Ensifer group</taxon>
        <taxon>Sinorhizobium</taxon>
    </lineage>
</organism>
<name>C3MFC9_SINFN</name>